<evidence type="ECO:0000256" key="1">
    <source>
        <dbReference type="SAM" id="Phobius"/>
    </source>
</evidence>
<comment type="caution">
    <text evidence="2">The sequence shown here is derived from an EMBL/GenBank/DDBJ whole genome shotgun (WGS) entry which is preliminary data.</text>
</comment>
<dbReference type="AlphaFoldDB" id="A0A3A8E318"/>
<keyword evidence="3" id="KW-1185">Reference proteome</keyword>
<dbReference type="RefSeq" id="WP_120403897.1">
    <property type="nucleotide sequence ID" value="NZ_RAXV01000069.1"/>
</dbReference>
<gene>
    <name evidence="2" type="ORF">D7V32_16700</name>
</gene>
<reference evidence="2 3" key="1">
    <citation type="submission" date="2018-09" db="EMBL/GenBank/DDBJ databases">
        <title>The draft genome of Acinetobacter spp. strains.</title>
        <authorList>
            <person name="Qin J."/>
            <person name="Feng Y."/>
            <person name="Zong Z."/>
        </authorList>
    </citation>
    <scope>NUCLEOTIDE SEQUENCE [LARGE SCALE GENOMIC DNA]</scope>
    <source>
        <strain evidence="2 3">WCHAc060012</strain>
    </source>
</reference>
<keyword evidence="1" id="KW-1133">Transmembrane helix</keyword>
<protein>
    <submittedName>
        <fullName evidence="2">Uncharacterized protein</fullName>
    </submittedName>
</protein>
<feature type="transmembrane region" description="Helical" evidence="1">
    <location>
        <begin position="43"/>
        <end position="60"/>
    </location>
</feature>
<sequence>MKDVIPEKTPKNAKIERYTNEIDVKKDSFVTPRFIKFLLRQDAFLWGCAIGAIIAIYRNFDRILSWF</sequence>
<proteinExistence type="predicted"/>
<name>A0A3A8E318_9GAMM</name>
<evidence type="ECO:0000313" key="2">
    <source>
        <dbReference type="EMBL" id="RKG29055.1"/>
    </source>
</evidence>
<keyword evidence="1" id="KW-0472">Membrane</keyword>
<organism evidence="2 3">
    <name type="scientific">Acinetobacter tianfuensis</name>
    <dbReference type="NCBI Taxonomy" id="2419603"/>
    <lineage>
        <taxon>Bacteria</taxon>
        <taxon>Pseudomonadati</taxon>
        <taxon>Pseudomonadota</taxon>
        <taxon>Gammaproteobacteria</taxon>
        <taxon>Moraxellales</taxon>
        <taxon>Moraxellaceae</taxon>
        <taxon>Acinetobacter</taxon>
    </lineage>
</organism>
<dbReference type="EMBL" id="RAXV01000069">
    <property type="protein sequence ID" value="RKG29055.1"/>
    <property type="molecule type" value="Genomic_DNA"/>
</dbReference>
<accession>A0A3A8E318</accession>
<evidence type="ECO:0000313" key="3">
    <source>
        <dbReference type="Proteomes" id="UP000282388"/>
    </source>
</evidence>
<keyword evidence="1" id="KW-0812">Transmembrane</keyword>
<dbReference type="Proteomes" id="UP000282388">
    <property type="component" value="Unassembled WGS sequence"/>
</dbReference>